<dbReference type="RefSeq" id="WP_310095896.1">
    <property type="nucleotide sequence ID" value="NZ_JAVDTT010000005.1"/>
</dbReference>
<organism evidence="1 2">
    <name type="scientific">Pseudoxanthomonas sacheonensis</name>
    <dbReference type="NCBI Taxonomy" id="443615"/>
    <lineage>
        <taxon>Bacteria</taxon>
        <taxon>Pseudomonadati</taxon>
        <taxon>Pseudomonadota</taxon>
        <taxon>Gammaproteobacteria</taxon>
        <taxon>Lysobacterales</taxon>
        <taxon>Lysobacteraceae</taxon>
        <taxon>Pseudoxanthomonas</taxon>
    </lineage>
</organism>
<accession>A0ABU1RWB2</accession>
<dbReference type="EC" id="2.4.1.251" evidence="1"/>
<dbReference type="SUPFAM" id="SSF53756">
    <property type="entry name" value="UDP-Glycosyltransferase/glycogen phosphorylase"/>
    <property type="match status" value="1"/>
</dbReference>
<evidence type="ECO:0000313" key="2">
    <source>
        <dbReference type="Proteomes" id="UP001254759"/>
    </source>
</evidence>
<reference evidence="1 2" key="1">
    <citation type="submission" date="2023-07" db="EMBL/GenBank/DDBJ databases">
        <title>Sorghum-associated microbial communities from plants grown in Nebraska, USA.</title>
        <authorList>
            <person name="Schachtman D."/>
        </authorList>
    </citation>
    <scope>NUCLEOTIDE SEQUENCE [LARGE SCALE GENOMIC DNA]</scope>
    <source>
        <strain evidence="1 2">BE107</strain>
    </source>
</reference>
<keyword evidence="1" id="KW-0328">Glycosyltransferase</keyword>
<protein>
    <submittedName>
        <fullName evidence="1">Beta-1,4-mannosyltransferase</fullName>
        <ecNumber evidence="1">2.4.1.251</ecNumber>
    </submittedName>
</protein>
<proteinExistence type="predicted"/>
<dbReference type="GO" id="GO:0016757">
    <property type="term" value="F:glycosyltransferase activity"/>
    <property type="evidence" value="ECO:0007669"/>
    <property type="project" value="UniProtKB-KW"/>
</dbReference>
<keyword evidence="2" id="KW-1185">Reference proteome</keyword>
<evidence type="ECO:0000313" key="1">
    <source>
        <dbReference type="EMBL" id="MDR6843067.1"/>
    </source>
</evidence>
<comment type="caution">
    <text evidence="1">The sequence shown here is derived from an EMBL/GenBank/DDBJ whole genome shotgun (WGS) entry which is preliminary data.</text>
</comment>
<dbReference type="Gene3D" id="3.40.50.2000">
    <property type="entry name" value="Glycogen Phosphorylase B"/>
    <property type="match status" value="2"/>
</dbReference>
<dbReference type="Proteomes" id="UP001254759">
    <property type="component" value="Unassembled WGS sequence"/>
</dbReference>
<sequence>MNAAHTPWTSASSVRRFVVLQSTGKPDDTTNPYLVQLLNALPENVEVRYFSVRDALFSRYDLFHVHWPEYLLRHRTPLTTLAKQACAFLLLLRLWATRVPVVRTLHNVKPHEQGGMIERLLLRWLDRLTTRRIRINAVERDADTATDTILHGHYRDWFAARHVPSSVSGRLLCFGLIRPYKGVETLIAAFHELSDASASLRIVGKPVSPDMRQTVEDACAADARTSARLEYVGDEVLAQEIGEAQCVVLPYRDMQNSGALLLALSLARPVLVPRSEANAVLAAEVGEEWVRLYDGALDARALADALRAQAGPRRQTAPDLSRRDWPRLGMQHHTTYMAALAATGGRAP</sequence>
<dbReference type="Pfam" id="PF13692">
    <property type="entry name" value="Glyco_trans_1_4"/>
    <property type="match status" value="1"/>
</dbReference>
<dbReference type="EMBL" id="JAVDTT010000005">
    <property type="protein sequence ID" value="MDR6843067.1"/>
    <property type="molecule type" value="Genomic_DNA"/>
</dbReference>
<name>A0ABU1RWB2_9GAMM</name>
<keyword evidence="1" id="KW-0808">Transferase</keyword>
<gene>
    <name evidence="1" type="ORF">J2W94_003374</name>
</gene>